<reference evidence="3 4" key="1">
    <citation type="submission" date="2019-12" db="EMBL/GenBank/DDBJ databases">
        <title>A genome sequence resource for the geographically widespread anthracnose pathogen Colletotrichum asianum.</title>
        <authorList>
            <person name="Meng Y."/>
        </authorList>
    </citation>
    <scope>NUCLEOTIDE SEQUENCE [LARGE SCALE GENOMIC DNA]</scope>
    <source>
        <strain evidence="3 4">ICMP 18580</strain>
    </source>
</reference>
<evidence type="ECO:0000313" key="3">
    <source>
        <dbReference type="EMBL" id="KAF0320875.1"/>
    </source>
</evidence>
<dbReference type="InterPro" id="IPR010730">
    <property type="entry name" value="HET"/>
</dbReference>
<dbReference type="OrthoDB" id="20872at2759"/>
<feature type="domain" description="DUF8212" evidence="2">
    <location>
        <begin position="229"/>
        <end position="261"/>
    </location>
</feature>
<proteinExistence type="predicted"/>
<keyword evidence="4" id="KW-1185">Reference proteome</keyword>
<protein>
    <recommendedName>
        <fullName evidence="5">HET domain-containing protein</fullName>
    </recommendedName>
</protein>
<comment type="caution">
    <text evidence="3">The sequence shown here is derived from an EMBL/GenBank/DDBJ whole genome shotgun (WGS) entry which is preliminary data.</text>
</comment>
<dbReference type="Pfam" id="PF26640">
    <property type="entry name" value="DUF8212"/>
    <property type="match status" value="1"/>
</dbReference>
<dbReference type="PANTHER" id="PTHR10622:SF10">
    <property type="entry name" value="HET DOMAIN-CONTAINING PROTEIN"/>
    <property type="match status" value="1"/>
</dbReference>
<gene>
    <name evidence="3" type="ORF">GQ607_011959</name>
</gene>
<dbReference type="PANTHER" id="PTHR10622">
    <property type="entry name" value="HET DOMAIN-CONTAINING PROTEIN"/>
    <property type="match status" value="1"/>
</dbReference>
<evidence type="ECO:0000313" key="4">
    <source>
        <dbReference type="Proteomes" id="UP000434172"/>
    </source>
</evidence>
<dbReference type="AlphaFoldDB" id="A0A8H3ZRD0"/>
<name>A0A8H3ZRD0_9PEZI</name>
<dbReference type="Pfam" id="PF06985">
    <property type="entry name" value="HET"/>
    <property type="match status" value="1"/>
</dbReference>
<evidence type="ECO:0000259" key="2">
    <source>
        <dbReference type="Pfam" id="PF26640"/>
    </source>
</evidence>
<dbReference type="InterPro" id="IPR058525">
    <property type="entry name" value="DUF8212"/>
</dbReference>
<sequence length="609" mass="68333">MRLIKASSINTEGSLIELVDFTPDKIPRYAILSHTWGSDEVVYADIRNHAAARKDSFEKIRYSCHQTIADGFEYVWIDSCCIDKSSSAELSEAINSMFDWYDKAEVCYAYLSGVSSTVDTSKTDGDFAGCRWFTRGWTLQELLAPDDLIFFSDDWVKIGEKLTLSRPLSVITGIEEDILKGAKPIESASIAKRMSWASHRITTRPEDVAYCLMGLFGVNMPMLYGEGDKAFLRLQEEIMKQSDDQSLFAWVDLSASTETYHGLLAKSPLNFEYSNSIVPYQDWEPRPPYSMTNRGLRVDLPLTLRGEELFAAALDCPAPPDFEDSSFLAIYLKRISHSDQQFARVRANQFAKVQERGDRLVQERGKRQTIFVRQNFNGIISSEGVFPQHVLQLRCGTSTTEYTLTEVITSEEHKKDKPKALMSSRTRGSDWLRTANGQTIAFRSPKAGGQLAGAVIFSISQLEGSRLLVMFGSADSGKAGFHAQELPPREEVVGSTEKGLSEEEVIDFESLQKVFKPSQAGNDVELQFHRVRVSIEPIVADACKYLMADILVEPINRPWDPYQTVDTVIGQYQAAVGRQNRVEAVEASEMTGSRNKKVSAWKRLTARVS</sequence>
<feature type="domain" description="Heterokaryon incompatibility" evidence="1">
    <location>
        <begin position="29"/>
        <end position="117"/>
    </location>
</feature>
<organism evidence="3 4">
    <name type="scientific">Colletotrichum asianum</name>
    <dbReference type="NCBI Taxonomy" id="702518"/>
    <lineage>
        <taxon>Eukaryota</taxon>
        <taxon>Fungi</taxon>
        <taxon>Dikarya</taxon>
        <taxon>Ascomycota</taxon>
        <taxon>Pezizomycotina</taxon>
        <taxon>Sordariomycetes</taxon>
        <taxon>Hypocreomycetidae</taxon>
        <taxon>Glomerellales</taxon>
        <taxon>Glomerellaceae</taxon>
        <taxon>Colletotrichum</taxon>
        <taxon>Colletotrichum gloeosporioides species complex</taxon>
    </lineage>
</organism>
<dbReference type="Proteomes" id="UP000434172">
    <property type="component" value="Unassembled WGS sequence"/>
</dbReference>
<evidence type="ECO:0000259" key="1">
    <source>
        <dbReference type="Pfam" id="PF06985"/>
    </source>
</evidence>
<accession>A0A8H3ZRD0</accession>
<evidence type="ECO:0008006" key="5">
    <source>
        <dbReference type="Google" id="ProtNLM"/>
    </source>
</evidence>
<dbReference type="EMBL" id="WOWK01000078">
    <property type="protein sequence ID" value="KAF0320875.1"/>
    <property type="molecule type" value="Genomic_DNA"/>
</dbReference>